<dbReference type="PANTHER" id="PTHR10151">
    <property type="entry name" value="ECTONUCLEOTIDE PYROPHOSPHATASE/PHOSPHODIESTERASE"/>
    <property type="match status" value="1"/>
</dbReference>
<gene>
    <name evidence="1" type="ORF">SAMN04489714_0947</name>
</gene>
<dbReference type="InterPro" id="IPR002591">
    <property type="entry name" value="Phosphodiest/P_Trfase"/>
</dbReference>
<dbReference type="RefSeq" id="WP_070726569.1">
    <property type="nucleotide sequence ID" value="NZ_LT629792.1"/>
</dbReference>
<protein>
    <submittedName>
        <fullName evidence="1">Type I phosphodiesterase / nucleotide pyrophosphatase</fullName>
    </submittedName>
</protein>
<keyword evidence="2" id="KW-1185">Reference proteome</keyword>
<evidence type="ECO:0000313" key="1">
    <source>
        <dbReference type="EMBL" id="SDT92515.1"/>
    </source>
</evidence>
<reference evidence="1 2" key="1">
    <citation type="submission" date="2016-10" db="EMBL/GenBank/DDBJ databases">
        <authorList>
            <person name="Varghese N."/>
            <person name="Submissions S."/>
        </authorList>
    </citation>
    <scope>NUCLEOTIDE SEQUENCE [LARGE SCALE GENOMIC DNA]</scope>
    <source>
        <strain evidence="1 2">DSM 9169</strain>
    </source>
</reference>
<dbReference type="Gene3D" id="3.40.720.10">
    <property type="entry name" value="Alkaline Phosphatase, subunit A"/>
    <property type="match status" value="1"/>
</dbReference>
<organism evidence="1 2">
    <name type="scientific">Schaalia radingae</name>
    <dbReference type="NCBI Taxonomy" id="131110"/>
    <lineage>
        <taxon>Bacteria</taxon>
        <taxon>Bacillati</taxon>
        <taxon>Actinomycetota</taxon>
        <taxon>Actinomycetes</taxon>
        <taxon>Actinomycetales</taxon>
        <taxon>Actinomycetaceae</taxon>
        <taxon>Schaalia</taxon>
    </lineage>
</organism>
<sequence>MRINEGDPHLPGPSDLRITDVLGRWIDGVGRSYEQMVVILADGLGAVPLADHFGHASVLRGYRDEIEQAFTTVPSTTAAAITSFATGALPGATRMVGYSVAYRGRAMNLLAFENGPDPTVWQEVPTHFERLADRSVSSAVISPPSFAGSGLTLAALRGARHVGAVSMQERIDAAMCELQAGTHIVYFYWSDIDHEGHRHGVNSEQWRRALEEFDAGIGHLLTRISHMRSADRIAVMLTADHGMVDVHPDDLIDVAHTPELREGVELIAGETRSVHLHAQPGRAAEVLARWEEYLGERAWIVPADALPGVIGEGPGVQVVGDAMVMSRGGYGIVDSRVQSEGAMALIGVHGSMTEAEMMVPVVRLA</sequence>
<dbReference type="SUPFAM" id="SSF53649">
    <property type="entry name" value="Alkaline phosphatase-like"/>
    <property type="match status" value="1"/>
</dbReference>
<dbReference type="EMBL" id="LT629792">
    <property type="protein sequence ID" value="SDT92515.1"/>
    <property type="molecule type" value="Genomic_DNA"/>
</dbReference>
<evidence type="ECO:0000313" key="2">
    <source>
        <dbReference type="Proteomes" id="UP000198976"/>
    </source>
</evidence>
<proteinExistence type="predicted"/>
<dbReference type="InterPro" id="IPR017850">
    <property type="entry name" value="Alkaline_phosphatase_core_sf"/>
</dbReference>
<dbReference type="PANTHER" id="PTHR10151:SF120">
    <property type="entry name" value="BIS(5'-ADENOSYL)-TRIPHOSPHATASE"/>
    <property type="match status" value="1"/>
</dbReference>
<dbReference type="Proteomes" id="UP000198976">
    <property type="component" value="Chromosome I"/>
</dbReference>
<accession>A0ABY0V733</accession>
<dbReference type="Pfam" id="PF01663">
    <property type="entry name" value="Phosphodiest"/>
    <property type="match status" value="1"/>
</dbReference>
<name>A0ABY0V733_9ACTO</name>